<feature type="domain" description="C2H2-type" evidence="1">
    <location>
        <begin position="54"/>
        <end position="85"/>
    </location>
</feature>
<dbReference type="Pfam" id="PF26176">
    <property type="entry name" value="zf_C2H2_17_2"/>
    <property type="match status" value="1"/>
</dbReference>
<dbReference type="SMART" id="SM00355">
    <property type="entry name" value="ZnF_C2H2"/>
    <property type="match status" value="3"/>
</dbReference>
<feature type="domain" description="C2H2-type" evidence="1">
    <location>
        <begin position="90"/>
        <end position="119"/>
    </location>
</feature>
<evidence type="ECO:0000313" key="3">
    <source>
        <dbReference type="Proteomes" id="UP000054032"/>
    </source>
</evidence>
<dbReference type="KEGG" id="bor:COCMIDRAFT_62707"/>
<dbReference type="GeneID" id="19124904"/>
<dbReference type="HOGENOM" id="CLU_1876495_0_0_1"/>
<dbReference type="eggNOG" id="ENOG502T2HB">
    <property type="taxonomic scope" value="Eukaryota"/>
</dbReference>
<reference evidence="2 3" key="1">
    <citation type="journal article" date="2013" name="PLoS Genet.">
        <title>Comparative genome structure, secondary metabolite, and effector coding capacity across Cochliobolus pathogens.</title>
        <authorList>
            <person name="Condon B.J."/>
            <person name="Leng Y."/>
            <person name="Wu D."/>
            <person name="Bushley K.E."/>
            <person name="Ohm R.A."/>
            <person name="Otillar R."/>
            <person name="Martin J."/>
            <person name="Schackwitz W."/>
            <person name="Grimwood J."/>
            <person name="MohdZainudin N."/>
            <person name="Xue C."/>
            <person name="Wang R."/>
            <person name="Manning V.A."/>
            <person name="Dhillon B."/>
            <person name="Tu Z.J."/>
            <person name="Steffenson B.J."/>
            <person name="Salamov A."/>
            <person name="Sun H."/>
            <person name="Lowry S."/>
            <person name="LaButti K."/>
            <person name="Han J."/>
            <person name="Copeland A."/>
            <person name="Lindquist E."/>
            <person name="Barry K."/>
            <person name="Schmutz J."/>
            <person name="Baker S.E."/>
            <person name="Ciuffetti L.M."/>
            <person name="Grigoriev I.V."/>
            <person name="Zhong S."/>
            <person name="Turgeon B.G."/>
        </authorList>
    </citation>
    <scope>NUCLEOTIDE SEQUENCE [LARGE SCALE GENOMIC DNA]</scope>
    <source>
        <strain evidence="2 3">ATCC 44560</strain>
    </source>
</reference>
<dbReference type="EMBL" id="KI963919">
    <property type="protein sequence ID" value="EUC51009.1"/>
    <property type="molecule type" value="Genomic_DNA"/>
</dbReference>
<dbReference type="InterPro" id="IPR059095">
    <property type="entry name" value="Znf_C2H2_17_2nd"/>
</dbReference>
<dbReference type="InterPro" id="IPR013087">
    <property type="entry name" value="Znf_C2H2_type"/>
</dbReference>
<evidence type="ECO:0000259" key="1">
    <source>
        <dbReference type="SMART" id="SM00355"/>
    </source>
</evidence>
<dbReference type="AlphaFoldDB" id="W6ZTZ7"/>
<organism evidence="2 3">
    <name type="scientific">Bipolaris oryzae ATCC 44560</name>
    <dbReference type="NCBI Taxonomy" id="930090"/>
    <lineage>
        <taxon>Eukaryota</taxon>
        <taxon>Fungi</taxon>
        <taxon>Dikarya</taxon>
        <taxon>Ascomycota</taxon>
        <taxon>Pezizomycotina</taxon>
        <taxon>Dothideomycetes</taxon>
        <taxon>Pleosporomycetidae</taxon>
        <taxon>Pleosporales</taxon>
        <taxon>Pleosporineae</taxon>
        <taxon>Pleosporaceae</taxon>
        <taxon>Bipolaris</taxon>
    </lineage>
</organism>
<keyword evidence="3" id="KW-1185">Reference proteome</keyword>
<name>W6ZTZ7_COCMI</name>
<gene>
    <name evidence="2" type="ORF">COCMIDRAFT_62707</name>
</gene>
<dbReference type="OrthoDB" id="2687452at2759"/>
<dbReference type="Proteomes" id="UP000054032">
    <property type="component" value="Unassembled WGS sequence"/>
</dbReference>
<accession>W6ZTZ7</accession>
<proteinExistence type="predicted"/>
<evidence type="ECO:0000313" key="2">
    <source>
        <dbReference type="EMBL" id="EUC51009.1"/>
    </source>
</evidence>
<protein>
    <recommendedName>
        <fullName evidence="1">C2H2-type domain-containing protein</fullName>
    </recommendedName>
</protein>
<dbReference type="Gene3D" id="3.30.160.60">
    <property type="entry name" value="Classic Zinc Finger"/>
    <property type="match status" value="1"/>
</dbReference>
<sequence length="120" mass="14446">REHQDDAPRFPCRYCRKYRGSKGFKRRDHLIQHVRNYHHIGENDRDENWSYGRYWCRNLGCAHKAGKDGIFSTSREYIKHMRTIHDESEFPCPQPGCDRVNSKGYFRKADLRTHLRKVHG</sequence>
<feature type="domain" description="C2H2-type" evidence="1">
    <location>
        <begin position="10"/>
        <end position="38"/>
    </location>
</feature>
<feature type="non-terminal residue" evidence="2">
    <location>
        <position position="120"/>
    </location>
</feature>
<feature type="non-terminal residue" evidence="2">
    <location>
        <position position="1"/>
    </location>
</feature>
<dbReference type="RefSeq" id="XP_007682389.1">
    <property type="nucleotide sequence ID" value="XM_007684199.1"/>
</dbReference>